<feature type="coiled-coil region" evidence="1">
    <location>
        <begin position="28"/>
        <end position="55"/>
    </location>
</feature>
<evidence type="ECO:0000313" key="3">
    <source>
        <dbReference type="Proteomes" id="UP000480275"/>
    </source>
</evidence>
<sequence>MKEQLRSVREKIEEAQSRIPQDSGWDLIKLALGELEELESRLDAAAAKNEEELTA</sequence>
<organism evidence="2 3">
    <name type="scientific">Rhodocyclus tenuis</name>
    <name type="common">Rhodospirillum tenue</name>
    <dbReference type="NCBI Taxonomy" id="1066"/>
    <lineage>
        <taxon>Bacteria</taxon>
        <taxon>Pseudomonadati</taxon>
        <taxon>Pseudomonadota</taxon>
        <taxon>Betaproteobacteria</taxon>
        <taxon>Rhodocyclales</taxon>
        <taxon>Rhodocyclaceae</taxon>
        <taxon>Rhodocyclus</taxon>
    </lineage>
</organism>
<evidence type="ECO:0000256" key="1">
    <source>
        <dbReference type="SAM" id="Coils"/>
    </source>
</evidence>
<keyword evidence="1" id="KW-0175">Coiled coil</keyword>
<accession>A0A6L5JVK2</accession>
<reference evidence="2 3" key="1">
    <citation type="submission" date="2019-10" db="EMBL/GenBank/DDBJ databases">
        <title>Whole-genome sequence of the purple nonsulfur photosynthetic bacterium Rhodocyclus tenuis.</title>
        <authorList>
            <person name="Kyndt J.A."/>
            <person name="Meyer T.E."/>
        </authorList>
    </citation>
    <scope>NUCLEOTIDE SEQUENCE [LARGE SCALE GENOMIC DNA]</scope>
    <source>
        <strain evidence="2 3">DSM 110</strain>
    </source>
</reference>
<dbReference type="AlphaFoldDB" id="A0A6L5JVK2"/>
<dbReference type="Proteomes" id="UP000480275">
    <property type="component" value="Unassembled WGS sequence"/>
</dbReference>
<dbReference type="EMBL" id="WIXJ01000002">
    <property type="protein sequence ID" value="MQY50842.1"/>
    <property type="molecule type" value="Genomic_DNA"/>
</dbReference>
<gene>
    <name evidence="2" type="ORF">GHK24_03480</name>
</gene>
<comment type="caution">
    <text evidence="2">The sequence shown here is derived from an EMBL/GenBank/DDBJ whole genome shotgun (WGS) entry which is preliminary data.</text>
</comment>
<name>A0A6L5JVK2_RHOTE</name>
<evidence type="ECO:0000313" key="2">
    <source>
        <dbReference type="EMBL" id="MQY50842.1"/>
    </source>
</evidence>
<proteinExistence type="predicted"/>
<protein>
    <submittedName>
        <fullName evidence="2">Uncharacterized protein</fullName>
    </submittedName>
</protein>